<comment type="caution">
    <text evidence="1">The sequence shown here is derived from an EMBL/GenBank/DDBJ whole genome shotgun (WGS) entry which is preliminary data.</text>
</comment>
<sequence length="134" mass="15122">MNSSERLGVSPVASSLTGVFNQRSGALFPRARTLGCVVYLTPQLFLPVYLHSDVGLLAPRGTCYLAESSLPGHPSPRLLPVWRNVSSFTPWLWYFPTVQFSVSSGYFLFLNLSSFWLCEEAQCIYLRLHLGWKF</sequence>
<name>A0A834E5C2_9CHIR</name>
<proteinExistence type="predicted"/>
<accession>A0A834E5C2</accession>
<dbReference type="EMBL" id="JABVXQ010000006">
    <property type="protein sequence ID" value="KAF6104411.1"/>
    <property type="molecule type" value="Genomic_DNA"/>
</dbReference>
<organism evidence="1 2">
    <name type="scientific">Phyllostomus discolor</name>
    <name type="common">pale spear-nosed bat</name>
    <dbReference type="NCBI Taxonomy" id="89673"/>
    <lineage>
        <taxon>Eukaryota</taxon>
        <taxon>Metazoa</taxon>
        <taxon>Chordata</taxon>
        <taxon>Craniata</taxon>
        <taxon>Vertebrata</taxon>
        <taxon>Euteleostomi</taxon>
        <taxon>Mammalia</taxon>
        <taxon>Eutheria</taxon>
        <taxon>Laurasiatheria</taxon>
        <taxon>Chiroptera</taxon>
        <taxon>Yangochiroptera</taxon>
        <taxon>Phyllostomidae</taxon>
        <taxon>Phyllostominae</taxon>
        <taxon>Phyllostomus</taxon>
    </lineage>
</organism>
<evidence type="ECO:0000313" key="1">
    <source>
        <dbReference type="EMBL" id="KAF6104411.1"/>
    </source>
</evidence>
<evidence type="ECO:0000313" key="2">
    <source>
        <dbReference type="Proteomes" id="UP000664940"/>
    </source>
</evidence>
<reference evidence="1 2" key="1">
    <citation type="journal article" date="2020" name="Nature">
        <title>Six reference-quality genomes reveal evolution of bat adaptations.</title>
        <authorList>
            <person name="Jebb D."/>
            <person name="Huang Z."/>
            <person name="Pippel M."/>
            <person name="Hughes G.M."/>
            <person name="Lavrichenko K."/>
            <person name="Devanna P."/>
            <person name="Winkler S."/>
            <person name="Jermiin L.S."/>
            <person name="Skirmuntt E.C."/>
            <person name="Katzourakis A."/>
            <person name="Burkitt-Gray L."/>
            <person name="Ray D.A."/>
            <person name="Sullivan K.A.M."/>
            <person name="Roscito J.G."/>
            <person name="Kirilenko B.M."/>
            <person name="Davalos L.M."/>
            <person name="Corthals A.P."/>
            <person name="Power M.L."/>
            <person name="Jones G."/>
            <person name="Ransome R.D."/>
            <person name="Dechmann D.K.N."/>
            <person name="Locatelli A.G."/>
            <person name="Puechmaille S.J."/>
            <person name="Fedrigo O."/>
            <person name="Jarvis E.D."/>
            <person name="Hiller M."/>
            <person name="Vernes S.C."/>
            <person name="Myers E.W."/>
            <person name="Teeling E.C."/>
        </authorList>
    </citation>
    <scope>NUCLEOTIDE SEQUENCE [LARGE SCALE GENOMIC DNA]</scope>
    <source>
        <strain evidence="1">Bat1K_MPI-CBG_1</strain>
    </source>
</reference>
<dbReference type="Proteomes" id="UP000664940">
    <property type="component" value="Unassembled WGS sequence"/>
</dbReference>
<gene>
    <name evidence="1" type="ORF">HJG60_011347</name>
</gene>
<dbReference type="AlphaFoldDB" id="A0A834E5C2"/>
<protein>
    <submittedName>
        <fullName evidence="1">Uncharacterized protein</fullName>
    </submittedName>
</protein>